<accession>A0A937HHK1</accession>
<dbReference type="SUPFAM" id="SSF57716">
    <property type="entry name" value="Glucocorticoid receptor-like (DNA-binding domain)"/>
    <property type="match status" value="1"/>
</dbReference>
<feature type="binding site" evidence="3">
    <location>
        <position position="24"/>
    </location>
    <ligand>
        <name>Zn(2+)</name>
        <dbReference type="ChEBI" id="CHEBI:29105"/>
    </ligand>
</feature>
<reference evidence="4" key="1">
    <citation type="submission" date="2020-10" db="EMBL/GenBank/DDBJ databases">
        <title>Microbiome of the Black Sea water column analyzed by genome centric metagenomics.</title>
        <authorList>
            <person name="Cabello-Yeves P.J."/>
            <person name="Callieri C."/>
            <person name="Picazo A."/>
            <person name="Mehrshad M."/>
            <person name="Haro-Moreno J.M."/>
            <person name="Roda-Garcia J."/>
            <person name="Dzembekova N."/>
            <person name="Slabakova V."/>
            <person name="Slabakova N."/>
            <person name="Moncheva S."/>
            <person name="Rodriguez-Valera F."/>
        </authorList>
    </citation>
    <scope>NUCLEOTIDE SEQUENCE</scope>
    <source>
        <strain evidence="4">BS307-5m-G5</strain>
    </source>
</reference>
<comment type="subunit">
    <text evidence="3">Interacts with GyrB.</text>
</comment>
<comment type="caution">
    <text evidence="4">The sequence shown here is derived from an EMBL/GenBank/DDBJ whole genome shotgun (WGS) entry which is preliminary data.</text>
</comment>
<gene>
    <name evidence="3 4" type="primary">yacG</name>
    <name evidence="4" type="ORF">ISQ19_03635</name>
</gene>
<dbReference type="Pfam" id="PF03884">
    <property type="entry name" value="YacG"/>
    <property type="match status" value="1"/>
</dbReference>
<protein>
    <recommendedName>
        <fullName evidence="3">DNA gyrase inhibitor YacG</fullName>
    </recommendedName>
</protein>
<comment type="function">
    <text evidence="3">Inhibits all the catalytic activities of DNA gyrase by preventing its interaction with DNA. Acts by binding directly to the C-terminal domain of GyrB, which probably disrupts DNA binding by the gyrase.</text>
</comment>
<dbReference type="AlphaFoldDB" id="A0A937HHK1"/>
<evidence type="ECO:0000256" key="3">
    <source>
        <dbReference type="HAMAP-Rule" id="MF_00649"/>
    </source>
</evidence>
<proteinExistence type="inferred from homology"/>
<feature type="binding site" evidence="3">
    <location>
        <position position="37"/>
    </location>
    <ligand>
        <name>Zn(2+)</name>
        <dbReference type="ChEBI" id="CHEBI:29105"/>
    </ligand>
</feature>
<dbReference type="Proteomes" id="UP000785783">
    <property type="component" value="Unassembled WGS sequence"/>
</dbReference>
<evidence type="ECO:0000313" key="4">
    <source>
        <dbReference type="EMBL" id="MBL6761770.1"/>
    </source>
</evidence>
<dbReference type="InterPro" id="IPR013088">
    <property type="entry name" value="Znf_NHR/GATA"/>
</dbReference>
<dbReference type="GO" id="GO:0008657">
    <property type="term" value="F:DNA topoisomerase type II (double strand cut, ATP-hydrolyzing) inhibitor activity"/>
    <property type="evidence" value="ECO:0007669"/>
    <property type="project" value="UniProtKB-UniRule"/>
</dbReference>
<dbReference type="GO" id="GO:0006355">
    <property type="term" value="P:regulation of DNA-templated transcription"/>
    <property type="evidence" value="ECO:0007669"/>
    <property type="project" value="InterPro"/>
</dbReference>
<dbReference type="InterPro" id="IPR005584">
    <property type="entry name" value="DNA_gyrase_inhibitor_YacG"/>
</dbReference>
<dbReference type="PANTHER" id="PTHR36150">
    <property type="entry name" value="DNA GYRASE INHIBITOR YACG"/>
    <property type="match status" value="1"/>
</dbReference>
<dbReference type="PANTHER" id="PTHR36150:SF1">
    <property type="entry name" value="DNA GYRASE INHIBITOR YACG"/>
    <property type="match status" value="1"/>
</dbReference>
<dbReference type="EMBL" id="JADHOK010000034">
    <property type="protein sequence ID" value="MBL6761770.1"/>
    <property type="molecule type" value="Genomic_DNA"/>
</dbReference>
<sequence length="83" mass="9272">MTEPEKTNPEKKAAAKKAAKCPICKKTEVAEKFRPFCSKRCADVDLHRWMGGRYAVPAVEPPDDFDAEIEAALAEQDTPDKLH</sequence>
<dbReference type="HAMAP" id="MF_00649">
    <property type="entry name" value="DNA_gyrase_inhibitor_YacG"/>
    <property type="match status" value="1"/>
</dbReference>
<feature type="binding site" evidence="3">
    <location>
        <position position="41"/>
    </location>
    <ligand>
        <name>Zn(2+)</name>
        <dbReference type="ChEBI" id="CHEBI:29105"/>
    </ligand>
</feature>
<name>A0A937HHK1_9PROT</name>
<dbReference type="Gene3D" id="3.30.50.10">
    <property type="entry name" value="Erythroid Transcription Factor GATA-1, subunit A"/>
    <property type="match status" value="1"/>
</dbReference>
<evidence type="ECO:0000256" key="2">
    <source>
        <dbReference type="ARBA" id="ARBA00022833"/>
    </source>
</evidence>
<dbReference type="GO" id="GO:0008270">
    <property type="term" value="F:zinc ion binding"/>
    <property type="evidence" value="ECO:0007669"/>
    <property type="project" value="UniProtKB-UniRule"/>
</dbReference>
<evidence type="ECO:0000313" key="5">
    <source>
        <dbReference type="Proteomes" id="UP000785783"/>
    </source>
</evidence>
<comment type="similarity">
    <text evidence="3">Belongs to the DNA gyrase inhibitor YacG family.</text>
</comment>
<evidence type="ECO:0000256" key="1">
    <source>
        <dbReference type="ARBA" id="ARBA00022723"/>
    </source>
</evidence>
<comment type="cofactor">
    <cofactor evidence="3">
        <name>Zn(2+)</name>
        <dbReference type="ChEBI" id="CHEBI:29105"/>
    </cofactor>
    <text evidence="3">Binds 1 zinc ion.</text>
</comment>
<keyword evidence="1 3" id="KW-0479">Metal-binding</keyword>
<organism evidence="4 5">
    <name type="scientific">PS1 clade bacterium</name>
    <dbReference type="NCBI Taxonomy" id="2175152"/>
    <lineage>
        <taxon>Bacteria</taxon>
        <taxon>Pseudomonadati</taxon>
        <taxon>Pseudomonadota</taxon>
        <taxon>Alphaproteobacteria</taxon>
        <taxon>PS1 clade</taxon>
    </lineage>
</organism>
<keyword evidence="2 3" id="KW-0862">Zinc</keyword>
<feature type="binding site" evidence="3">
    <location>
        <position position="21"/>
    </location>
    <ligand>
        <name>Zn(2+)</name>
        <dbReference type="ChEBI" id="CHEBI:29105"/>
    </ligand>
</feature>